<protein>
    <submittedName>
        <fullName evidence="2">Uncharacterized protein</fullName>
    </submittedName>
</protein>
<evidence type="ECO:0000256" key="1">
    <source>
        <dbReference type="SAM" id="Phobius"/>
    </source>
</evidence>
<keyword evidence="1" id="KW-1133">Transmembrane helix</keyword>
<feature type="transmembrane region" description="Helical" evidence="1">
    <location>
        <begin position="40"/>
        <end position="59"/>
    </location>
</feature>
<gene>
    <name evidence="2" type="ORF">CSX01_06915</name>
</gene>
<evidence type="ECO:0000313" key="2">
    <source>
        <dbReference type="EMBL" id="PHU35057.1"/>
    </source>
</evidence>
<sequence>MKYTNRFSAKRLGYSLGMTMMFIIANTLLCIFSGVLVDKYICLAAINICFFLLFMLLLADRRLKGHLPEFNYITYGKITAALFIDWIIVFLCAFFAPDFFAPLIIIPLVSGCVFDDGLSNVLSTYFVIIISLCCDYSLYIVLCYVTLVLFGSILSNFIKREENIYKLYSIILIFAVTTLISIIFFYFNFLELRMTDFIYGIFDGLIAAVVTILIVPLFNRFVVESQTDSYEEFLSPDYSLCQDIRKFSYIEYTHALRVSHLCRKCASAINANSQLAACGGFYYRLGKLEGEPVIDNAIKLANDYCFPGDLIQILAEYGGIVFLPSSKESAIVHMVDSVVTKVELFDSDSMSSSWNQNMVIYQTINELSQKGIYDNSGLTMNQFLTIREILANEDILNDNLD</sequence>
<accession>A0A2G3DVH8</accession>
<keyword evidence="1" id="KW-0472">Membrane</keyword>
<keyword evidence="1" id="KW-0812">Transmembrane</keyword>
<dbReference type="InterPro" id="IPR052722">
    <property type="entry name" value="PgpH_phosphodiesterase"/>
</dbReference>
<dbReference type="RefSeq" id="WP_099391870.1">
    <property type="nucleotide sequence ID" value="NZ_PDYF01000011.1"/>
</dbReference>
<organism evidence="2 3">
    <name type="scientific">Pseudobutyrivibrio ruminis</name>
    <dbReference type="NCBI Taxonomy" id="46206"/>
    <lineage>
        <taxon>Bacteria</taxon>
        <taxon>Bacillati</taxon>
        <taxon>Bacillota</taxon>
        <taxon>Clostridia</taxon>
        <taxon>Lachnospirales</taxon>
        <taxon>Lachnospiraceae</taxon>
        <taxon>Pseudobutyrivibrio</taxon>
    </lineage>
</organism>
<feature type="transmembrane region" description="Helical" evidence="1">
    <location>
        <begin position="12"/>
        <end position="34"/>
    </location>
</feature>
<feature type="transmembrane region" description="Helical" evidence="1">
    <location>
        <begin position="125"/>
        <end position="155"/>
    </location>
</feature>
<reference evidence="2 3" key="2">
    <citation type="submission" date="2017-10" db="EMBL/GenBank/DDBJ databases">
        <authorList>
            <person name="Banno H."/>
            <person name="Chua N.-H."/>
        </authorList>
    </citation>
    <scope>NUCLEOTIDE SEQUENCE [LARGE SCALE GENOMIC DNA]</scope>
    <source>
        <strain evidence="2 3">JK626</strain>
    </source>
</reference>
<feature type="transmembrane region" description="Helical" evidence="1">
    <location>
        <begin position="80"/>
        <end position="105"/>
    </location>
</feature>
<feature type="transmembrane region" description="Helical" evidence="1">
    <location>
        <begin position="199"/>
        <end position="218"/>
    </location>
</feature>
<name>A0A2G3DVH8_9FIRM</name>
<comment type="caution">
    <text evidence="2">The sequence shown here is derived from an EMBL/GenBank/DDBJ whole genome shotgun (WGS) entry which is preliminary data.</text>
</comment>
<dbReference type="PANTHER" id="PTHR36442:SF1">
    <property type="entry name" value="CYCLIC-DI-AMP PHOSPHODIESTERASE PGPH"/>
    <property type="match status" value="1"/>
</dbReference>
<reference evidence="2 3" key="1">
    <citation type="submission" date="2017-10" db="EMBL/GenBank/DDBJ databases">
        <title>Resolving the taxonomy of Roseburia spp., Eubacterium rectale and Agathobacter spp. through phylogenomic analysis.</title>
        <authorList>
            <person name="Sheridan P.O."/>
            <person name="Walker A.W."/>
            <person name="Duncan S.H."/>
            <person name="Scott K.P."/>
            <person name="Toole P.W.O."/>
            <person name="Luis P."/>
            <person name="Flint H.J."/>
        </authorList>
    </citation>
    <scope>NUCLEOTIDE SEQUENCE [LARGE SCALE GENOMIC DNA]</scope>
    <source>
        <strain evidence="2 3">JK626</strain>
    </source>
</reference>
<dbReference type="Proteomes" id="UP000225889">
    <property type="component" value="Unassembled WGS sequence"/>
</dbReference>
<evidence type="ECO:0000313" key="3">
    <source>
        <dbReference type="Proteomes" id="UP000225889"/>
    </source>
</evidence>
<feature type="transmembrane region" description="Helical" evidence="1">
    <location>
        <begin position="167"/>
        <end position="187"/>
    </location>
</feature>
<dbReference type="PANTHER" id="PTHR36442">
    <property type="entry name" value="CYCLIC-DI-AMP PHOSPHODIESTERASE PGPH"/>
    <property type="match status" value="1"/>
</dbReference>
<proteinExistence type="predicted"/>
<dbReference type="AlphaFoldDB" id="A0A2G3DVH8"/>
<dbReference type="EMBL" id="PDYF01000011">
    <property type="protein sequence ID" value="PHU35057.1"/>
    <property type="molecule type" value="Genomic_DNA"/>
</dbReference>